<sequence>MLYVFFIDSTNPESTSIISEGSDLNKKDDHITISSEGPKTIKFLKPSDILSASGVKTVLNIPDIGKNSTHEVFIIADDGNATVIKGYNSISIKASTTIQ</sequence>
<evidence type="ECO:0000313" key="2">
    <source>
        <dbReference type="WBParaSite" id="PTRK_0000421700.1"/>
    </source>
</evidence>
<reference evidence="2" key="1">
    <citation type="submission" date="2017-02" db="UniProtKB">
        <authorList>
            <consortium name="WormBaseParasite"/>
        </authorList>
    </citation>
    <scope>IDENTIFICATION</scope>
</reference>
<accession>A0A0N4ZA09</accession>
<dbReference type="AlphaFoldDB" id="A0A0N4ZA09"/>
<dbReference type="WBParaSite" id="PTRK_0000421700.1">
    <property type="protein sequence ID" value="PTRK_0000421700.1"/>
    <property type="gene ID" value="PTRK_0000421700"/>
</dbReference>
<protein>
    <submittedName>
        <fullName evidence="2">IPT/TIG domain-containing protein</fullName>
    </submittedName>
</protein>
<name>A0A0N4ZA09_PARTI</name>
<dbReference type="Proteomes" id="UP000038045">
    <property type="component" value="Unplaced"/>
</dbReference>
<proteinExistence type="predicted"/>
<evidence type="ECO:0000313" key="1">
    <source>
        <dbReference type="Proteomes" id="UP000038045"/>
    </source>
</evidence>
<keyword evidence="1" id="KW-1185">Reference proteome</keyword>
<organism evidence="1 2">
    <name type="scientific">Parastrongyloides trichosuri</name>
    <name type="common">Possum-specific nematode worm</name>
    <dbReference type="NCBI Taxonomy" id="131310"/>
    <lineage>
        <taxon>Eukaryota</taxon>
        <taxon>Metazoa</taxon>
        <taxon>Ecdysozoa</taxon>
        <taxon>Nematoda</taxon>
        <taxon>Chromadorea</taxon>
        <taxon>Rhabditida</taxon>
        <taxon>Tylenchina</taxon>
        <taxon>Panagrolaimomorpha</taxon>
        <taxon>Strongyloidoidea</taxon>
        <taxon>Strongyloididae</taxon>
        <taxon>Parastrongyloides</taxon>
    </lineage>
</organism>